<reference evidence="1 2" key="3">
    <citation type="journal article" date="2013" name="Rice">
        <title>Improvement of the Oryza sativa Nipponbare reference genome using next generation sequence and optical map data.</title>
        <authorList>
            <person name="Kawahara Y."/>
            <person name="de la Bastide M."/>
            <person name="Hamilton J.P."/>
            <person name="Kanamori H."/>
            <person name="McCombie W.R."/>
            <person name="Ouyang S."/>
            <person name="Schwartz D.C."/>
            <person name="Tanaka T."/>
            <person name="Wu J."/>
            <person name="Zhou S."/>
            <person name="Childs K.L."/>
            <person name="Davidson R.M."/>
            <person name="Lin H."/>
            <person name="Quesada-Ocampo L."/>
            <person name="Vaillancourt B."/>
            <person name="Sakai H."/>
            <person name="Lee S.S."/>
            <person name="Kim J."/>
            <person name="Numa H."/>
            <person name="Itoh T."/>
            <person name="Buell C.R."/>
            <person name="Matsumoto T."/>
        </authorList>
    </citation>
    <scope>NUCLEOTIDE SEQUENCE [LARGE SCALE GENOMIC DNA]</scope>
    <source>
        <strain evidence="2">cv. Nipponbare</strain>
    </source>
</reference>
<dbReference type="EMBL" id="AP014967">
    <property type="protein sequence ID" value="BAT14873.1"/>
    <property type="molecule type" value="Genomic_DNA"/>
</dbReference>
<dbReference type="Gramene" id="Os11t0616900-01">
    <property type="protein sequence ID" value="Os11t0616900-01"/>
    <property type="gene ID" value="Os11g0616900"/>
</dbReference>
<protein>
    <submittedName>
        <fullName evidence="1">Os11g0616900 protein</fullName>
    </submittedName>
</protein>
<reference evidence="2" key="1">
    <citation type="journal article" date="2005" name="Nature">
        <title>The map-based sequence of the rice genome.</title>
        <authorList>
            <consortium name="International rice genome sequencing project (IRGSP)"/>
            <person name="Matsumoto T."/>
            <person name="Wu J."/>
            <person name="Kanamori H."/>
            <person name="Katayose Y."/>
            <person name="Fujisawa M."/>
            <person name="Namiki N."/>
            <person name="Mizuno H."/>
            <person name="Yamamoto K."/>
            <person name="Antonio B.A."/>
            <person name="Baba T."/>
            <person name="Sakata K."/>
            <person name="Nagamura Y."/>
            <person name="Aoki H."/>
            <person name="Arikawa K."/>
            <person name="Arita K."/>
            <person name="Bito T."/>
            <person name="Chiden Y."/>
            <person name="Fujitsuka N."/>
            <person name="Fukunaka R."/>
            <person name="Hamada M."/>
            <person name="Harada C."/>
            <person name="Hayashi A."/>
            <person name="Hijishita S."/>
            <person name="Honda M."/>
            <person name="Hosokawa S."/>
            <person name="Ichikawa Y."/>
            <person name="Idonuma A."/>
            <person name="Iijima M."/>
            <person name="Ikeda M."/>
            <person name="Ikeno M."/>
            <person name="Ito K."/>
            <person name="Ito S."/>
            <person name="Ito T."/>
            <person name="Ito Y."/>
            <person name="Ito Y."/>
            <person name="Iwabuchi A."/>
            <person name="Kamiya K."/>
            <person name="Karasawa W."/>
            <person name="Kurita K."/>
            <person name="Katagiri S."/>
            <person name="Kikuta A."/>
            <person name="Kobayashi H."/>
            <person name="Kobayashi N."/>
            <person name="Machita K."/>
            <person name="Maehara T."/>
            <person name="Masukawa M."/>
            <person name="Mizubayashi T."/>
            <person name="Mukai Y."/>
            <person name="Nagasaki H."/>
            <person name="Nagata Y."/>
            <person name="Naito S."/>
            <person name="Nakashima M."/>
            <person name="Nakama Y."/>
            <person name="Nakamichi Y."/>
            <person name="Nakamura M."/>
            <person name="Meguro A."/>
            <person name="Negishi M."/>
            <person name="Ohta I."/>
            <person name="Ohta T."/>
            <person name="Okamoto M."/>
            <person name="Ono N."/>
            <person name="Saji S."/>
            <person name="Sakaguchi M."/>
            <person name="Sakai K."/>
            <person name="Shibata M."/>
            <person name="Shimokawa T."/>
            <person name="Song J."/>
            <person name="Takazaki Y."/>
            <person name="Terasawa K."/>
            <person name="Tsugane M."/>
            <person name="Tsuji K."/>
            <person name="Ueda S."/>
            <person name="Waki K."/>
            <person name="Yamagata H."/>
            <person name="Yamamoto M."/>
            <person name="Yamamoto S."/>
            <person name="Yamane H."/>
            <person name="Yoshiki S."/>
            <person name="Yoshihara R."/>
            <person name="Yukawa K."/>
            <person name="Zhong H."/>
            <person name="Yano M."/>
            <person name="Yuan Q."/>
            <person name="Ouyang S."/>
            <person name="Liu J."/>
            <person name="Jones K.M."/>
            <person name="Gansberger K."/>
            <person name="Moffat K."/>
            <person name="Hill J."/>
            <person name="Bera J."/>
            <person name="Fadrosh D."/>
            <person name="Jin S."/>
            <person name="Johri S."/>
            <person name="Kim M."/>
            <person name="Overton L."/>
            <person name="Reardon M."/>
            <person name="Tsitrin T."/>
            <person name="Vuong H."/>
            <person name="Weaver B."/>
            <person name="Ciecko A."/>
            <person name="Tallon L."/>
            <person name="Jackson J."/>
            <person name="Pai G."/>
            <person name="Aken S.V."/>
            <person name="Utterback T."/>
            <person name="Reidmuller S."/>
            <person name="Feldblyum T."/>
            <person name="Hsiao J."/>
            <person name="Zismann V."/>
            <person name="Iobst S."/>
            <person name="de Vazeille A.R."/>
            <person name="Buell C.R."/>
            <person name="Ying K."/>
            <person name="Li Y."/>
            <person name="Lu T."/>
            <person name="Huang Y."/>
            <person name="Zhao Q."/>
            <person name="Feng Q."/>
            <person name="Zhang L."/>
            <person name="Zhu J."/>
            <person name="Weng Q."/>
            <person name="Mu J."/>
            <person name="Lu Y."/>
            <person name="Fan D."/>
            <person name="Liu Y."/>
            <person name="Guan J."/>
            <person name="Zhang Y."/>
            <person name="Yu S."/>
            <person name="Liu X."/>
            <person name="Zhang Y."/>
            <person name="Hong G."/>
            <person name="Han B."/>
            <person name="Choisne N."/>
            <person name="Demange N."/>
            <person name="Orjeda G."/>
            <person name="Samain S."/>
            <person name="Cattolico L."/>
            <person name="Pelletier E."/>
            <person name="Couloux A."/>
            <person name="Segurens B."/>
            <person name="Wincker P."/>
            <person name="D'Hont A."/>
            <person name="Scarpelli C."/>
            <person name="Weissenbach J."/>
            <person name="Salanoubat M."/>
            <person name="Quetier F."/>
            <person name="Yu Y."/>
            <person name="Kim H.R."/>
            <person name="Rambo T."/>
            <person name="Currie J."/>
            <person name="Collura K."/>
            <person name="Luo M."/>
            <person name="Yang T."/>
            <person name="Ammiraju J.S.S."/>
            <person name="Engler F."/>
            <person name="Soderlund C."/>
            <person name="Wing R.A."/>
            <person name="Palmer L.E."/>
            <person name="de la Bastide M."/>
            <person name="Spiegel L."/>
            <person name="Nascimento L."/>
            <person name="Zutavern T."/>
            <person name="O'Shaughnessy A."/>
            <person name="Dike S."/>
            <person name="Dedhia N."/>
            <person name="Preston R."/>
            <person name="Balija V."/>
            <person name="McCombie W.R."/>
            <person name="Chow T."/>
            <person name="Chen H."/>
            <person name="Chung M."/>
            <person name="Chen C."/>
            <person name="Shaw J."/>
            <person name="Wu H."/>
            <person name="Hsiao K."/>
            <person name="Chao Y."/>
            <person name="Chu M."/>
            <person name="Cheng C."/>
            <person name="Hour A."/>
            <person name="Lee P."/>
            <person name="Lin S."/>
            <person name="Lin Y."/>
            <person name="Liou J."/>
            <person name="Liu S."/>
            <person name="Hsing Y."/>
            <person name="Raghuvanshi S."/>
            <person name="Mohanty A."/>
            <person name="Bharti A.K."/>
            <person name="Gaur A."/>
            <person name="Gupta V."/>
            <person name="Kumar D."/>
            <person name="Ravi V."/>
            <person name="Vij S."/>
            <person name="Kapur A."/>
            <person name="Khurana P."/>
            <person name="Khurana P."/>
            <person name="Khurana J.P."/>
            <person name="Tyagi A.K."/>
            <person name="Gaikwad K."/>
            <person name="Singh A."/>
            <person name="Dalal V."/>
            <person name="Srivastava S."/>
            <person name="Dixit A."/>
            <person name="Pal A.K."/>
            <person name="Ghazi I.A."/>
            <person name="Yadav M."/>
            <person name="Pandit A."/>
            <person name="Bhargava A."/>
            <person name="Sureshbabu K."/>
            <person name="Batra K."/>
            <person name="Sharma T.R."/>
            <person name="Mohapatra T."/>
            <person name="Singh N.K."/>
            <person name="Messing J."/>
            <person name="Nelson A.B."/>
            <person name="Fuks G."/>
            <person name="Kavchok S."/>
            <person name="Keizer G."/>
            <person name="Linton E."/>
            <person name="Llaca V."/>
            <person name="Song R."/>
            <person name="Tanyolac B."/>
            <person name="Young S."/>
            <person name="Ho-Il K."/>
            <person name="Hahn J.H."/>
            <person name="Sangsakoo G."/>
            <person name="Vanavichit A."/>
            <person name="de Mattos Luiz.A.T."/>
            <person name="Zimmer P.D."/>
            <person name="Malone G."/>
            <person name="Dellagostin O."/>
            <person name="de Oliveira A.C."/>
            <person name="Bevan M."/>
            <person name="Bancroft I."/>
            <person name="Minx P."/>
            <person name="Cordum H."/>
            <person name="Wilson R."/>
            <person name="Cheng Z."/>
            <person name="Jin W."/>
            <person name="Jiang J."/>
            <person name="Leong S.A."/>
            <person name="Iwama H."/>
            <person name="Gojobori T."/>
            <person name="Itoh T."/>
            <person name="Niimura Y."/>
            <person name="Fujii Y."/>
            <person name="Habara T."/>
            <person name="Sakai H."/>
            <person name="Sato Y."/>
            <person name="Wilson G."/>
            <person name="Kumar K."/>
            <person name="McCouch S."/>
            <person name="Juretic N."/>
            <person name="Hoen D."/>
            <person name="Wright S."/>
            <person name="Bruskiewich R."/>
            <person name="Bureau T."/>
            <person name="Miyao A."/>
            <person name="Hirochika H."/>
            <person name="Nishikawa T."/>
            <person name="Kadowaki K."/>
            <person name="Sugiura M."/>
            <person name="Burr B."/>
            <person name="Sasaki T."/>
        </authorList>
    </citation>
    <scope>NUCLEOTIDE SEQUENCE [LARGE SCALE GENOMIC DNA]</scope>
    <source>
        <strain evidence="2">cv. Nipponbare</strain>
    </source>
</reference>
<accession>A0A0P0Y4G3</accession>
<evidence type="ECO:0000313" key="1">
    <source>
        <dbReference type="EMBL" id="BAT14873.1"/>
    </source>
</evidence>
<proteinExistence type="predicted"/>
<sequence>MEKGFRSSSGGHSRWRCRCSGLPWRVSSQKRLLRPPSVGQPGSLWFGGWSRGAVCTPPCREWPAQIPSGPASHPDKAFTVSLKYSTLTMRGTALHRLDVCSHISSSAARSGHCFPSGSLHLNPRTYLQRLLTGISDVLPDPVVLPDSGSYW</sequence>
<organism evidence="1 2">
    <name type="scientific">Oryza sativa subsp. japonica</name>
    <name type="common">Rice</name>
    <dbReference type="NCBI Taxonomy" id="39947"/>
    <lineage>
        <taxon>Eukaryota</taxon>
        <taxon>Viridiplantae</taxon>
        <taxon>Streptophyta</taxon>
        <taxon>Embryophyta</taxon>
        <taxon>Tracheophyta</taxon>
        <taxon>Spermatophyta</taxon>
        <taxon>Magnoliopsida</taxon>
        <taxon>Liliopsida</taxon>
        <taxon>Poales</taxon>
        <taxon>Poaceae</taxon>
        <taxon>BOP clade</taxon>
        <taxon>Oryzoideae</taxon>
        <taxon>Oryzeae</taxon>
        <taxon>Oryzinae</taxon>
        <taxon>Oryza</taxon>
        <taxon>Oryza sativa</taxon>
    </lineage>
</organism>
<gene>
    <name evidence="1" type="ordered locus">Os11g0616900</name>
    <name evidence="1" type="ORF">OSNPB_110616900</name>
</gene>
<name>A0A0P0Y4G3_ORYSJ</name>
<keyword evidence="2" id="KW-1185">Reference proteome</keyword>
<dbReference type="ExpressionAtlas" id="A0A0P0Y4G3">
    <property type="expression patterns" value="baseline and differential"/>
</dbReference>
<dbReference type="AlphaFoldDB" id="A0A0P0Y4G3"/>
<evidence type="ECO:0000313" key="2">
    <source>
        <dbReference type="Proteomes" id="UP000059680"/>
    </source>
</evidence>
<reference evidence="1 2" key="2">
    <citation type="journal article" date="2013" name="Plant Cell Physiol.">
        <title>Rice Annotation Project Database (RAP-DB): an integrative and interactive database for rice genomics.</title>
        <authorList>
            <person name="Sakai H."/>
            <person name="Lee S.S."/>
            <person name="Tanaka T."/>
            <person name="Numa H."/>
            <person name="Kim J."/>
            <person name="Kawahara Y."/>
            <person name="Wakimoto H."/>
            <person name="Yang C.C."/>
            <person name="Iwamoto M."/>
            <person name="Abe T."/>
            <person name="Yamada Y."/>
            <person name="Muto A."/>
            <person name="Inokuchi H."/>
            <person name="Ikemura T."/>
            <person name="Matsumoto T."/>
            <person name="Sasaki T."/>
            <person name="Itoh T."/>
        </authorList>
    </citation>
    <scope>NUCLEOTIDE SEQUENCE [LARGE SCALE GENOMIC DNA]</scope>
    <source>
        <strain evidence="2">cv. Nipponbare</strain>
    </source>
</reference>
<dbReference type="Proteomes" id="UP000059680">
    <property type="component" value="Chromosome 11"/>
</dbReference>